<reference evidence="4" key="1">
    <citation type="submission" date="2010-07" db="EMBL/GenBank/DDBJ databases">
        <title>The genome sequence of Gaeumannomyces graminis var. tritici strain R3-111a-1.</title>
        <authorList>
            <consortium name="The Broad Institute Genome Sequencing Platform"/>
            <person name="Ma L.-J."/>
            <person name="Dead R."/>
            <person name="Young S."/>
            <person name="Zeng Q."/>
            <person name="Koehrsen M."/>
            <person name="Alvarado L."/>
            <person name="Berlin A."/>
            <person name="Chapman S.B."/>
            <person name="Chen Z."/>
            <person name="Freedman E."/>
            <person name="Gellesch M."/>
            <person name="Goldberg J."/>
            <person name="Griggs A."/>
            <person name="Gujja S."/>
            <person name="Heilman E.R."/>
            <person name="Heiman D."/>
            <person name="Hepburn T."/>
            <person name="Howarth C."/>
            <person name="Jen D."/>
            <person name="Larson L."/>
            <person name="Mehta T."/>
            <person name="Neiman D."/>
            <person name="Pearson M."/>
            <person name="Roberts A."/>
            <person name="Saif S."/>
            <person name="Shea T."/>
            <person name="Shenoy N."/>
            <person name="Sisk P."/>
            <person name="Stolte C."/>
            <person name="Sykes S."/>
            <person name="Walk T."/>
            <person name="White J."/>
            <person name="Yandava C."/>
            <person name="Haas B."/>
            <person name="Nusbaum C."/>
            <person name="Birren B."/>
        </authorList>
    </citation>
    <scope>NUCLEOTIDE SEQUENCE [LARGE SCALE GENOMIC DNA]</scope>
    <source>
        <strain evidence="4">R3-111a-1</strain>
    </source>
</reference>
<accession>J3NGL7</accession>
<dbReference type="Proteomes" id="UP000006039">
    <property type="component" value="Unassembled WGS sequence"/>
</dbReference>
<dbReference type="EnsemblFungi" id="EJT80407">
    <property type="protein sequence ID" value="EJT80407"/>
    <property type="gene ID" value="GGTG_00406"/>
</dbReference>
<name>J3NGL7_GAET3</name>
<proteinExistence type="predicted"/>
<reference evidence="3" key="4">
    <citation type="journal article" date="2015" name="G3 (Bethesda)">
        <title>Genome sequences of three phytopathogenic species of the Magnaporthaceae family of fungi.</title>
        <authorList>
            <person name="Okagaki L.H."/>
            <person name="Nunes C.C."/>
            <person name="Sailsbery J."/>
            <person name="Clay B."/>
            <person name="Brown D."/>
            <person name="John T."/>
            <person name="Oh Y."/>
            <person name="Young N."/>
            <person name="Fitzgerald M."/>
            <person name="Haas B.J."/>
            <person name="Zeng Q."/>
            <person name="Young S."/>
            <person name="Adiconis X."/>
            <person name="Fan L."/>
            <person name="Levin J.Z."/>
            <person name="Mitchell T.K."/>
            <person name="Okubara P.A."/>
            <person name="Farman M.L."/>
            <person name="Kohn L.M."/>
            <person name="Birren B."/>
            <person name="Ma L.-J."/>
            <person name="Dean R.A."/>
        </authorList>
    </citation>
    <scope>NUCLEOTIDE SEQUENCE</scope>
    <source>
        <strain evidence="3">R3-111a-1</strain>
    </source>
</reference>
<keyword evidence="4" id="KW-1185">Reference proteome</keyword>
<feature type="region of interest" description="Disordered" evidence="1">
    <location>
        <begin position="149"/>
        <end position="225"/>
    </location>
</feature>
<gene>
    <name evidence="3" type="primary">20340864</name>
    <name evidence="2" type="ORF">GGTG_00406</name>
</gene>
<organism evidence="2">
    <name type="scientific">Gaeumannomyces tritici (strain R3-111a-1)</name>
    <name type="common">Wheat and barley take-all root rot fungus</name>
    <name type="synonym">Gaeumannomyces graminis var. tritici</name>
    <dbReference type="NCBI Taxonomy" id="644352"/>
    <lineage>
        <taxon>Eukaryota</taxon>
        <taxon>Fungi</taxon>
        <taxon>Dikarya</taxon>
        <taxon>Ascomycota</taxon>
        <taxon>Pezizomycotina</taxon>
        <taxon>Sordariomycetes</taxon>
        <taxon>Sordariomycetidae</taxon>
        <taxon>Magnaporthales</taxon>
        <taxon>Magnaporthaceae</taxon>
        <taxon>Gaeumannomyces</taxon>
    </lineage>
</organism>
<dbReference type="EMBL" id="GL385395">
    <property type="protein sequence ID" value="EJT80407.1"/>
    <property type="molecule type" value="Genomic_DNA"/>
</dbReference>
<dbReference type="RefSeq" id="XP_009216416.1">
    <property type="nucleotide sequence ID" value="XM_009218152.1"/>
</dbReference>
<evidence type="ECO:0000313" key="2">
    <source>
        <dbReference type="EMBL" id="EJT80407.1"/>
    </source>
</evidence>
<feature type="region of interest" description="Disordered" evidence="1">
    <location>
        <begin position="49"/>
        <end position="104"/>
    </location>
</feature>
<reference evidence="3" key="5">
    <citation type="submission" date="2018-04" db="UniProtKB">
        <authorList>
            <consortium name="EnsemblFungi"/>
        </authorList>
    </citation>
    <scope>IDENTIFICATION</scope>
    <source>
        <strain evidence="3">R3-111a-1</strain>
    </source>
</reference>
<dbReference type="GeneID" id="20340864"/>
<reference evidence="2" key="2">
    <citation type="submission" date="2010-07" db="EMBL/GenBank/DDBJ databases">
        <authorList>
            <consortium name="The Broad Institute Genome Sequencing Platform"/>
            <consortium name="Broad Institute Genome Sequencing Center for Infectious Disease"/>
            <person name="Ma L.-J."/>
            <person name="Dead R."/>
            <person name="Young S."/>
            <person name="Zeng Q."/>
            <person name="Koehrsen M."/>
            <person name="Alvarado L."/>
            <person name="Berlin A."/>
            <person name="Chapman S.B."/>
            <person name="Chen Z."/>
            <person name="Freedman E."/>
            <person name="Gellesch M."/>
            <person name="Goldberg J."/>
            <person name="Griggs A."/>
            <person name="Gujja S."/>
            <person name="Heilman E.R."/>
            <person name="Heiman D."/>
            <person name="Hepburn T."/>
            <person name="Howarth C."/>
            <person name="Jen D."/>
            <person name="Larson L."/>
            <person name="Mehta T."/>
            <person name="Neiman D."/>
            <person name="Pearson M."/>
            <person name="Roberts A."/>
            <person name="Saif S."/>
            <person name="Shea T."/>
            <person name="Shenoy N."/>
            <person name="Sisk P."/>
            <person name="Stolte C."/>
            <person name="Sykes S."/>
            <person name="Walk T."/>
            <person name="White J."/>
            <person name="Yandava C."/>
            <person name="Haas B."/>
            <person name="Nusbaum C."/>
            <person name="Birren B."/>
        </authorList>
    </citation>
    <scope>NUCLEOTIDE SEQUENCE</scope>
    <source>
        <strain evidence="2">R3-111a-1</strain>
    </source>
</reference>
<evidence type="ECO:0000256" key="1">
    <source>
        <dbReference type="SAM" id="MobiDB-lite"/>
    </source>
</evidence>
<reference evidence="2" key="3">
    <citation type="submission" date="2010-09" db="EMBL/GenBank/DDBJ databases">
        <title>Annotation of Gaeumannomyces graminis var. tritici R3-111a-1.</title>
        <authorList>
            <consortium name="The Broad Institute Genome Sequencing Platform"/>
            <person name="Ma L.-J."/>
            <person name="Dead R."/>
            <person name="Young S.K."/>
            <person name="Zeng Q."/>
            <person name="Gargeya S."/>
            <person name="Fitzgerald M."/>
            <person name="Haas B."/>
            <person name="Abouelleil A."/>
            <person name="Alvarado L."/>
            <person name="Arachchi H.M."/>
            <person name="Berlin A."/>
            <person name="Brown A."/>
            <person name="Chapman S.B."/>
            <person name="Chen Z."/>
            <person name="Dunbar C."/>
            <person name="Freedman E."/>
            <person name="Gearin G."/>
            <person name="Gellesch M."/>
            <person name="Goldberg J."/>
            <person name="Griggs A."/>
            <person name="Gujja S."/>
            <person name="Heiman D."/>
            <person name="Howarth C."/>
            <person name="Larson L."/>
            <person name="Lui A."/>
            <person name="MacDonald P.J.P."/>
            <person name="Mehta T."/>
            <person name="Montmayeur A."/>
            <person name="Murphy C."/>
            <person name="Neiman D."/>
            <person name="Pearson M."/>
            <person name="Priest M."/>
            <person name="Roberts A."/>
            <person name="Saif S."/>
            <person name="Shea T."/>
            <person name="Shenoy N."/>
            <person name="Sisk P."/>
            <person name="Stolte C."/>
            <person name="Sykes S."/>
            <person name="Yandava C."/>
            <person name="Wortman J."/>
            <person name="Nusbaum C."/>
            <person name="Birren B."/>
        </authorList>
    </citation>
    <scope>NUCLEOTIDE SEQUENCE</scope>
    <source>
        <strain evidence="2">R3-111a-1</strain>
    </source>
</reference>
<protein>
    <submittedName>
        <fullName evidence="2 3">Uncharacterized protein</fullName>
    </submittedName>
</protein>
<feature type="compositionally biased region" description="Basic and acidic residues" evidence="1">
    <location>
        <begin position="58"/>
        <end position="70"/>
    </location>
</feature>
<dbReference type="HOGENOM" id="CLU_1004887_0_0_1"/>
<sequence>MGYEMGSRLGNIERMTARPWVTAPPRGPLLWVLLFLALMAYGLRQEKQQQQQQQASSRRTETGARYEARHRAQTQGRQRQGGSGAVVVDPRATPAPRQHPIHGRHAGQWCGDLAASDDAIDWQYRAWRDPVCLMREALEIGIGSAMEGIERPRSGRNNGKRSGAVARASAQRGQAWLGLGRRPEPHAQQNRKARGWVRWAGSTHPPPEPSEGDMPAQTPPNHNKQKVAAMLRSEGPAGRAMPDSTSTVQHSLGEFCPAWVPPNHLDSPQLRIEQFPS</sequence>
<dbReference type="AlphaFoldDB" id="J3NGL7"/>
<evidence type="ECO:0000313" key="3">
    <source>
        <dbReference type="EnsemblFungi" id="EJT80407"/>
    </source>
</evidence>
<evidence type="ECO:0000313" key="4">
    <source>
        <dbReference type="Proteomes" id="UP000006039"/>
    </source>
</evidence>
<dbReference type="VEuPathDB" id="FungiDB:GGTG_00406"/>